<organism evidence="1 2">
    <name type="scientific">Dryococelus australis</name>
    <dbReference type="NCBI Taxonomy" id="614101"/>
    <lineage>
        <taxon>Eukaryota</taxon>
        <taxon>Metazoa</taxon>
        <taxon>Ecdysozoa</taxon>
        <taxon>Arthropoda</taxon>
        <taxon>Hexapoda</taxon>
        <taxon>Insecta</taxon>
        <taxon>Pterygota</taxon>
        <taxon>Neoptera</taxon>
        <taxon>Polyneoptera</taxon>
        <taxon>Phasmatodea</taxon>
        <taxon>Verophasmatodea</taxon>
        <taxon>Anareolatae</taxon>
        <taxon>Phasmatidae</taxon>
        <taxon>Eurycanthinae</taxon>
        <taxon>Dryococelus</taxon>
    </lineage>
</organism>
<protein>
    <submittedName>
        <fullName evidence="1">Uncharacterized protein</fullName>
    </submittedName>
</protein>
<accession>A0ABQ9HP66</accession>
<sequence>MKNRDSTVNFSRYEVAIAHPDDQQHGDISAQDCVDDVRPCEDNSLGTLSMPSTSQLANVVTCKKKSVQRKNQTDIIDFVTINKPLPVKWSIQIDEQLVRMVVKGYHPFSLVEDEEFKNYVHMLSPGYHLRTRKTSTSLIP</sequence>
<evidence type="ECO:0000313" key="2">
    <source>
        <dbReference type="Proteomes" id="UP001159363"/>
    </source>
</evidence>
<dbReference type="Proteomes" id="UP001159363">
    <property type="component" value="Chromosome X"/>
</dbReference>
<dbReference type="SUPFAM" id="SSF140996">
    <property type="entry name" value="Hermes dimerisation domain"/>
    <property type="match status" value="1"/>
</dbReference>
<keyword evidence="2" id="KW-1185">Reference proteome</keyword>
<evidence type="ECO:0000313" key="1">
    <source>
        <dbReference type="EMBL" id="KAJ8886170.1"/>
    </source>
</evidence>
<name>A0ABQ9HP66_9NEOP</name>
<reference evidence="1 2" key="1">
    <citation type="submission" date="2023-02" db="EMBL/GenBank/DDBJ databases">
        <title>LHISI_Scaffold_Assembly.</title>
        <authorList>
            <person name="Stuart O.P."/>
            <person name="Cleave R."/>
            <person name="Magrath M.J.L."/>
            <person name="Mikheyev A.S."/>
        </authorList>
    </citation>
    <scope>NUCLEOTIDE SEQUENCE [LARGE SCALE GENOMIC DNA]</scope>
    <source>
        <strain evidence="1">Daus_M_001</strain>
        <tissue evidence="1">Leg muscle</tissue>
    </source>
</reference>
<gene>
    <name evidence="1" type="ORF">PR048_012379</name>
</gene>
<proteinExistence type="predicted"/>
<dbReference type="EMBL" id="JARBHB010000004">
    <property type="protein sequence ID" value="KAJ8886170.1"/>
    <property type="molecule type" value="Genomic_DNA"/>
</dbReference>
<comment type="caution">
    <text evidence="1">The sequence shown here is derived from an EMBL/GenBank/DDBJ whole genome shotgun (WGS) entry which is preliminary data.</text>
</comment>